<evidence type="ECO:0000259" key="2">
    <source>
        <dbReference type="PROSITE" id="PS51229"/>
    </source>
</evidence>
<dbReference type="PhylomeDB" id="B3RIE9"/>
<evidence type="ECO:0000256" key="1">
    <source>
        <dbReference type="RuleBase" id="RU410713"/>
    </source>
</evidence>
<comment type="function">
    <text evidence="1">Neddylation of cullins play an essential role in the regulation of SCF-type complexes activity.</text>
</comment>
<dbReference type="Gene3D" id="1.10.238.200">
    <property type="entry name" value="Cullin, PONY binding domain"/>
    <property type="match status" value="1"/>
</dbReference>
<dbReference type="Gene3D" id="1.10.238.10">
    <property type="entry name" value="EF-hand"/>
    <property type="match status" value="1"/>
</dbReference>
<dbReference type="EMBL" id="DS985241">
    <property type="protein sequence ID" value="EDV29223.1"/>
    <property type="molecule type" value="Genomic_DNA"/>
</dbReference>
<dbReference type="eggNOG" id="KOG3077">
    <property type="taxonomic scope" value="Eukaryota"/>
</dbReference>
<dbReference type="KEGG" id="tad:TRIADDRAFT_49550"/>
<dbReference type="Pfam" id="PF03556">
    <property type="entry name" value="Cullin_binding"/>
    <property type="match status" value="1"/>
</dbReference>
<dbReference type="InterPro" id="IPR042460">
    <property type="entry name" value="DCN1-like_PONY"/>
</dbReference>
<dbReference type="STRING" id="10228.B3RIE9"/>
<dbReference type="InParanoid" id="B3RIE9"/>
<dbReference type="HOGENOM" id="CLU_047042_6_2_1"/>
<evidence type="ECO:0000313" key="3">
    <source>
        <dbReference type="EMBL" id="EDV29223.1"/>
    </source>
</evidence>
<dbReference type="Proteomes" id="UP000009022">
    <property type="component" value="Unassembled WGS sequence"/>
</dbReference>
<dbReference type="PANTHER" id="PTHR12281:SF32">
    <property type="entry name" value="DCN1-LIKE PROTEIN"/>
    <property type="match status" value="1"/>
</dbReference>
<dbReference type="CTD" id="6748823"/>
<name>B3RIE9_TRIAD</name>
<gene>
    <name evidence="3" type="ORF">TRIADDRAFT_49550</name>
</gene>
<organism evidence="3 4">
    <name type="scientific">Trichoplax adhaerens</name>
    <name type="common">Trichoplax reptans</name>
    <dbReference type="NCBI Taxonomy" id="10228"/>
    <lineage>
        <taxon>Eukaryota</taxon>
        <taxon>Metazoa</taxon>
        <taxon>Placozoa</taxon>
        <taxon>Uniplacotomia</taxon>
        <taxon>Trichoplacea</taxon>
        <taxon>Trichoplacidae</taxon>
        <taxon>Trichoplax</taxon>
    </lineage>
</organism>
<dbReference type="InterPro" id="IPR014764">
    <property type="entry name" value="DCN-prot"/>
</dbReference>
<feature type="domain" description="DCUN1" evidence="2">
    <location>
        <begin position="1"/>
        <end position="126"/>
    </location>
</feature>
<protein>
    <recommendedName>
        <fullName evidence="1">Defective in cullin neddylation protein</fullName>
    </recommendedName>
</protein>
<reference evidence="3 4" key="1">
    <citation type="journal article" date="2008" name="Nature">
        <title>The Trichoplax genome and the nature of placozoans.</title>
        <authorList>
            <person name="Srivastava M."/>
            <person name="Begovic E."/>
            <person name="Chapman J."/>
            <person name="Putnam N.H."/>
            <person name="Hellsten U."/>
            <person name="Kawashima T."/>
            <person name="Kuo A."/>
            <person name="Mitros T."/>
            <person name="Salamov A."/>
            <person name="Carpenter M.L."/>
            <person name="Signorovitch A.Y."/>
            <person name="Moreno M.A."/>
            <person name="Kamm K."/>
            <person name="Grimwood J."/>
            <person name="Schmutz J."/>
            <person name="Shapiro H."/>
            <person name="Grigoriev I.V."/>
            <person name="Buss L.W."/>
            <person name="Schierwater B."/>
            <person name="Dellaporta S.L."/>
            <person name="Rokhsar D.S."/>
        </authorList>
    </citation>
    <scope>NUCLEOTIDE SEQUENCE [LARGE SCALE GENOMIC DNA]</scope>
    <source>
        <strain evidence="3 4">Grell-BS-1999</strain>
    </source>
</reference>
<dbReference type="OMA" id="WANDRAN"/>
<accession>B3RIE9</accession>
<sequence length="138" mass="16182">MTGMTELGCDSIEKLKNQINNLEAEIQDSVKFKEFYQFTFGFGKNPQQRGMELNTAIAYWNLILKERFKALDLWCDFLKEHYKRSIPKDTWNLLLDFVLTIKEDLSNYDEDGAWPVVIDEFVEYAKPKIASRLKSTVV</sequence>
<dbReference type="InterPro" id="IPR005176">
    <property type="entry name" value="PONY_dom"/>
</dbReference>
<proteinExistence type="predicted"/>
<dbReference type="AlphaFoldDB" id="B3RIE9"/>
<dbReference type="GeneID" id="6748823"/>
<dbReference type="RefSeq" id="XP_002108425.1">
    <property type="nucleotide sequence ID" value="XM_002108389.1"/>
</dbReference>
<dbReference type="PROSITE" id="PS51229">
    <property type="entry name" value="DCUN1"/>
    <property type="match status" value="1"/>
</dbReference>
<dbReference type="FunFam" id="1.10.238.200:FF:000001">
    <property type="entry name" value="DCN1-like protein"/>
    <property type="match status" value="1"/>
</dbReference>
<evidence type="ECO:0000313" key="4">
    <source>
        <dbReference type="Proteomes" id="UP000009022"/>
    </source>
</evidence>
<dbReference type="OrthoDB" id="286637at2759"/>
<dbReference type="PANTHER" id="PTHR12281">
    <property type="entry name" value="RP42 RELATED"/>
    <property type="match status" value="1"/>
</dbReference>
<keyword evidence="4" id="KW-1185">Reference proteome</keyword>